<evidence type="ECO:0000256" key="2">
    <source>
        <dbReference type="ARBA" id="ARBA00022771"/>
    </source>
</evidence>
<dbReference type="InterPro" id="IPR001841">
    <property type="entry name" value="Znf_RING"/>
</dbReference>
<feature type="compositionally biased region" description="Low complexity" evidence="5">
    <location>
        <begin position="485"/>
        <end position="503"/>
    </location>
</feature>
<dbReference type="AlphaFoldDB" id="A0A401GM45"/>
<reference evidence="7 8" key="1">
    <citation type="journal article" date="2018" name="Sci. Rep.">
        <title>Genome sequence of the cauliflower mushroom Sparassis crispa (Hanabiratake) and its association with beneficial usage.</title>
        <authorList>
            <person name="Kiyama R."/>
            <person name="Furutani Y."/>
            <person name="Kawaguchi K."/>
            <person name="Nakanishi T."/>
        </authorList>
    </citation>
    <scope>NUCLEOTIDE SEQUENCE [LARGE SCALE GENOMIC DNA]</scope>
</reference>
<dbReference type="GO" id="GO:0016567">
    <property type="term" value="P:protein ubiquitination"/>
    <property type="evidence" value="ECO:0007669"/>
    <property type="project" value="TreeGrafter"/>
</dbReference>
<evidence type="ECO:0000313" key="8">
    <source>
        <dbReference type="Proteomes" id="UP000287166"/>
    </source>
</evidence>
<dbReference type="STRING" id="139825.A0A401GM45"/>
<gene>
    <name evidence="7" type="ORF">SCP_0503000</name>
</gene>
<protein>
    <recommendedName>
        <fullName evidence="6">RING-type domain-containing protein</fullName>
    </recommendedName>
</protein>
<feature type="region of interest" description="Disordered" evidence="5">
    <location>
        <begin position="140"/>
        <end position="263"/>
    </location>
</feature>
<comment type="caution">
    <text evidence="7">The sequence shown here is derived from an EMBL/GenBank/DDBJ whole genome shotgun (WGS) entry which is preliminary data.</text>
</comment>
<evidence type="ECO:0000256" key="3">
    <source>
        <dbReference type="ARBA" id="ARBA00022833"/>
    </source>
</evidence>
<dbReference type="OrthoDB" id="8062037at2759"/>
<evidence type="ECO:0000256" key="1">
    <source>
        <dbReference type="ARBA" id="ARBA00022723"/>
    </source>
</evidence>
<evidence type="ECO:0000313" key="7">
    <source>
        <dbReference type="EMBL" id="GBE83252.1"/>
    </source>
</evidence>
<dbReference type="GO" id="GO:0005737">
    <property type="term" value="C:cytoplasm"/>
    <property type="evidence" value="ECO:0007669"/>
    <property type="project" value="TreeGrafter"/>
</dbReference>
<dbReference type="SMART" id="SM00184">
    <property type="entry name" value="RING"/>
    <property type="match status" value="2"/>
</dbReference>
<dbReference type="GeneID" id="38780169"/>
<dbReference type="GO" id="GO:0008270">
    <property type="term" value="F:zinc ion binding"/>
    <property type="evidence" value="ECO:0007669"/>
    <property type="project" value="UniProtKB-KW"/>
</dbReference>
<dbReference type="PANTHER" id="PTHR15710:SF243">
    <property type="entry name" value="E3 UBIQUITIN-PROTEIN LIGASE PRAJA-2 ISOFORM X1"/>
    <property type="match status" value="1"/>
</dbReference>
<dbReference type="RefSeq" id="XP_027614165.1">
    <property type="nucleotide sequence ID" value="XM_027758364.1"/>
</dbReference>
<keyword evidence="8" id="KW-1185">Reference proteome</keyword>
<dbReference type="InParanoid" id="A0A401GM45"/>
<proteinExistence type="predicted"/>
<evidence type="ECO:0000256" key="5">
    <source>
        <dbReference type="SAM" id="MobiDB-lite"/>
    </source>
</evidence>
<feature type="compositionally biased region" description="Low complexity" evidence="5">
    <location>
        <begin position="613"/>
        <end position="628"/>
    </location>
</feature>
<sequence length="831" mass="87902">MDNNHNVYNGFFQHLLDANPNIGQQIGQVLQNLVRGMAHHPPPPPPPAADQHPPEDDPELADLPPLETVSEEDPQDSTDSPMDATEEALAHHEQSQASFSPTPLHHTQPADSMPSLASVSSPSISDVDMHDVEMTVDPSQPLAAESSTPAEPGPSTIRGARRARVDDEEDEENMRETNRQRMHSPEVHNQELPGAAPQPAHQAPNPHAPGNAPNPPPLFSRIVYSFDIIPPPPPPTDGAQRAGAQTDPHAPAQLPDHLPPPAIPMINLSFNVPITPPGTGAPAGAAGEPAPDGVRPNAPPHEGMDANYMRQFLQQMLGGNFQVGDPTLVFGGPGDFAAFPFPFGMHREEPDDPDRAKRLVAGLDEVPLGLVRRMERVGGSGTSEGDSPLCAICWERLTDVDAGGFELEPEVTEGFDAASAGEGAGTAGSKVVDVKKIVVLPCSHVFHTSCLFPWFSKPHRTTCPTCRFDIDPDSLTYSPRRRPQRPQTQPQTPLPTDAQPTPTAVGSEGRVRPQPEAQAGAGVPPIPGDGPNAAPRPNQGRPAGQRLPPFIALDFNVFVPVVTNDGVPAPMPVPMPPAPGTTAAGLGAGTLPGFTHLEEEAARGLFERLFGVGPHPAGAGAHGGPQPQLHQPVDTTPAGGAPAGQANLDGGAPDVQGAGPNGPFPTFESMFVGPTPHFFEAFPPAMMHPPVDVPVNIGGRFQRGPRPPKPQWTLPAAPGPTLRQRIERKEHEMGLRCSDVSCGLGPSDEEPLPTGDANALRQLSIHPFGKGMDEKVCEHTFHPSCLVSAERVAGWGGEDKKEGEVEVSCPTCRAVGYISRADWDEGACALV</sequence>
<dbReference type="Pfam" id="PF13639">
    <property type="entry name" value="zf-RING_2"/>
    <property type="match status" value="1"/>
</dbReference>
<organism evidence="7 8">
    <name type="scientific">Sparassis crispa</name>
    <dbReference type="NCBI Taxonomy" id="139825"/>
    <lineage>
        <taxon>Eukaryota</taxon>
        <taxon>Fungi</taxon>
        <taxon>Dikarya</taxon>
        <taxon>Basidiomycota</taxon>
        <taxon>Agaricomycotina</taxon>
        <taxon>Agaricomycetes</taxon>
        <taxon>Polyporales</taxon>
        <taxon>Sparassidaceae</taxon>
        <taxon>Sparassis</taxon>
    </lineage>
</organism>
<accession>A0A401GM45</accession>
<feature type="region of interest" description="Disordered" evidence="5">
    <location>
        <begin position="474"/>
        <end position="547"/>
    </location>
</feature>
<evidence type="ECO:0000256" key="4">
    <source>
        <dbReference type="PROSITE-ProRule" id="PRU00175"/>
    </source>
</evidence>
<keyword evidence="2 4" id="KW-0863">Zinc-finger</keyword>
<feature type="region of interest" description="Disordered" evidence="5">
    <location>
        <begin position="613"/>
        <end position="663"/>
    </location>
</feature>
<evidence type="ECO:0000259" key="6">
    <source>
        <dbReference type="PROSITE" id="PS50089"/>
    </source>
</evidence>
<dbReference type="PANTHER" id="PTHR15710">
    <property type="entry name" value="E3 UBIQUITIN-PROTEIN LIGASE PRAJA"/>
    <property type="match status" value="1"/>
</dbReference>
<name>A0A401GM45_9APHY</name>
<feature type="compositionally biased region" description="Low complexity" evidence="5">
    <location>
        <begin position="193"/>
        <end position="211"/>
    </location>
</feature>
<feature type="compositionally biased region" description="Low complexity" evidence="5">
    <location>
        <begin position="635"/>
        <end position="644"/>
    </location>
</feature>
<dbReference type="Gene3D" id="3.30.40.10">
    <property type="entry name" value="Zinc/RING finger domain, C3HC4 (zinc finger)"/>
    <property type="match status" value="1"/>
</dbReference>
<feature type="compositionally biased region" description="Basic and acidic residues" evidence="5">
    <location>
        <begin position="174"/>
        <end position="189"/>
    </location>
</feature>
<feature type="domain" description="RING-type" evidence="6">
    <location>
        <begin position="390"/>
        <end position="467"/>
    </location>
</feature>
<dbReference type="EMBL" id="BFAD01000005">
    <property type="protein sequence ID" value="GBE83252.1"/>
    <property type="molecule type" value="Genomic_DNA"/>
</dbReference>
<dbReference type="InterPro" id="IPR013083">
    <property type="entry name" value="Znf_RING/FYVE/PHD"/>
</dbReference>
<feature type="compositionally biased region" description="Low complexity" evidence="5">
    <location>
        <begin position="110"/>
        <end position="123"/>
    </location>
</feature>
<keyword evidence="3" id="KW-0862">Zinc</keyword>
<feature type="region of interest" description="Disordered" evidence="5">
    <location>
        <begin position="36"/>
        <end position="123"/>
    </location>
</feature>
<dbReference type="GO" id="GO:0061630">
    <property type="term" value="F:ubiquitin protein ligase activity"/>
    <property type="evidence" value="ECO:0007669"/>
    <property type="project" value="TreeGrafter"/>
</dbReference>
<dbReference type="Proteomes" id="UP000287166">
    <property type="component" value="Unassembled WGS sequence"/>
</dbReference>
<keyword evidence="1" id="KW-0479">Metal-binding</keyword>
<dbReference type="SUPFAM" id="SSF57850">
    <property type="entry name" value="RING/U-box"/>
    <property type="match status" value="1"/>
</dbReference>
<dbReference type="PROSITE" id="PS50089">
    <property type="entry name" value="ZF_RING_2"/>
    <property type="match status" value="1"/>
</dbReference>